<keyword evidence="2" id="KW-1185">Reference proteome</keyword>
<accession>A0A3N1KSS6</accession>
<protein>
    <submittedName>
        <fullName evidence="1">Uncharacterized protein</fullName>
    </submittedName>
</protein>
<gene>
    <name evidence="1" type="ORF">EDC65_4290</name>
</gene>
<organism evidence="1 2">
    <name type="scientific">Stella humosa</name>
    <dbReference type="NCBI Taxonomy" id="94"/>
    <lineage>
        <taxon>Bacteria</taxon>
        <taxon>Pseudomonadati</taxon>
        <taxon>Pseudomonadota</taxon>
        <taxon>Alphaproteobacteria</taxon>
        <taxon>Rhodospirillales</taxon>
        <taxon>Stellaceae</taxon>
        <taxon>Stella</taxon>
    </lineage>
</organism>
<evidence type="ECO:0000313" key="1">
    <source>
        <dbReference type="EMBL" id="ROP83641.1"/>
    </source>
</evidence>
<dbReference type="EMBL" id="RJKX01000016">
    <property type="protein sequence ID" value="ROP83641.1"/>
    <property type="molecule type" value="Genomic_DNA"/>
</dbReference>
<dbReference type="AlphaFoldDB" id="A0A3N1KSS6"/>
<dbReference type="PROSITE" id="PS51318">
    <property type="entry name" value="TAT"/>
    <property type="match status" value="1"/>
</dbReference>
<dbReference type="InterPro" id="IPR006311">
    <property type="entry name" value="TAT_signal"/>
</dbReference>
<dbReference type="Proteomes" id="UP000278222">
    <property type="component" value="Unassembled WGS sequence"/>
</dbReference>
<comment type="caution">
    <text evidence="1">The sequence shown here is derived from an EMBL/GenBank/DDBJ whole genome shotgun (WGS) entry which is preliminary data.</text>
</comment>
<name>A0A3N1KSS6_9PROT</name>
<reference evidence="1 2" key="1">
    <citation type="submission" date="2018-11" db="EMBL/GenBank/DDBJ databases">
        <title>Genomic Encyclopedia of Type Strains, Phase IV (KMG-IV): sequencing the most valuable type-strain genomes for metagenomic binning, comparative biology and taxonomic classification.</title>
        <authorList>
            <person name="Goeker M."/>
        </authorList>
    </citation>
    <scope>NUCLEOTIDE SEQUENCE [LARGE SCALE GENOMIC DNA]</scope>
    <source>
        <strain evidence="1 2">DSM 5900</strain>
    </source>
</reference>
<proteinExistence type="predicted"/>
<evidence type="ECO:0000313" key="2">
    <source>
        <dbReference type="Proteomes" id="UP000278222"/>
    </source>
</evidence>
<sequence>MVAMIAKIRRMPDHPSRRRFLAAIGGGAALVLGRPRDAAAFREMPMDAVTAGAAAAACAAAGDDHLQQARRLAEANATLPADRRLSPEQLDLILARTTCPLCGCAIGGAERPSK</sequence>